<dbReference type="Proteomes" id="UP000887580">
    <property type="component" value="Unplaced"/>
</dbReference>
<dbReference type="WBParaSite" id="PS1159_v2.g10179.t1">
    <property type="protein sequence ID" value="PS1159_v2.g10179.t1"/>
    <property type="gene ID" value="PS1159_v2.g10179"/>
</dbReference>
<reference evidence="2" key="1">
    <citation type="submission" date="2022-11" db="UniProtKB">
        <authorList>
            <consortium name="WormBaseParasite"/>
        </authorList>
    </citation>
    <scope>IDENTIFICATION</scope>
</reference>
<evidence type="ECO:0000313" key="1">
    <source>
        <dbReference type="Proteomes" id="UP000887580"/>
    </source>
</evidence>
<accession>A0AC35ERD7</accession>
<name>A0AC35ERD7_9BILA</name>
<proteinExistence type="predicted"/>
<protein>
    <submittedName>
        <fullName evidence="2">Dynein light chain</fullName>
    </submittedName>
</protein>
<sequence length="123" mass="13983">MFFQRRNFSIRRNASKRWRQATGLTPAVPERQKTVVAEPLSVIIKQTNMNIDEQKQVVEISNMALDTCGIENEIATGIKTKLDEITGETWHVIIGRNFGSHISFTKFMHMTASKVTILVFQCG</sequence>
<evidence type="ECO:0000313" key="2">
    <source>
        <dbReference type="WBParaSite" id="PS1159_v2.g10179.t1"/>
    </source>
</evidence>
<organism evidence="1 2">
    <name type="scientific">Panagrolaimus sp. PS1159</name>
    <dbReference type="NCBI Taxonomy" id="55785"/>
    <lineage>
        <taxon>Eukaryota</taxon>
        <taxon>Metazoa</taxon>
        <taxon>Ecdysozoa</taxon>
        <taxon>Nematoda</taxon>
        <taxon>Chromadorea</taxon>
        <taxon>Rhabditida</taxon>
        <taxon>Tylenchina</taxon>
        <taxon>Panagrolaimomorpha</taxon>
        <taxon>Panagrolaimoidea</taxon>
        <taxon>Panagrolaimidae</taxon>
        <taxon>Panagrolaimus</taxon>
    </lineage>
</organism>